<proteinExistence type="predicted"/>
<keyword evidence="2" id="KW-1185">Reference proteome</keyword>
<dbReference type="EMBL" id="CM055099">
    <property type="protein sequence ID" value="KAJ7547919.1"/>
    <property type="molecule type" value="Genomic_DNA"/>
</dbReference>
<dbReference type="Proteomes" id="UP001162992">
    <property type="component" value="Chromosome 8"/>
</dbReference>
<reference evidence="2" key="1">
    <citation type="journal article" date="2024" name="Proc. Natl. Acad. Sci. U.S.A.">
        <title>Extraordinary preservation of gene collinearity over three hundred million years revealed in homosporous lycophytes.</title>
        <authorList>
            <person name="Li C."/>
            <person name="Wickell D."/>
            <person name="Kuo L.Y."/>
            <person name="Chen X."/>
            <person name="Nie B."/>
            <person name="Liao X."/>
            <person name="Peng D."/>
            <person name="Ji J."/>
            <person name="Jenkins J."/>
            <person name="Williams M."/>
            <person name="Shu S."/>
            <person name="Plott C."/>
            <person name="Barry K."/>
            <person name="Rajasekar S."/>
            <person name="Grimwood J."/>
            <person name="Han X."/>
            <person name="Sun S."/>
            <person name="Hou Z."/>
            <person name="He W."/>
            <person name="Dai G."/>
            <person name="Sun C."/>
            <person name="Schmutz J."/>
            <person name="Leebens-Mack J.H."/>
            <person name="Li F.W."/>
            <person name="Wang L."/>
        </authorList>
    </citation>
    <scope>NUCLEOTIDE SEQUENCE [LARGE SCALE GENOMIC DNA]</scope>
    <source>
        <strain evidence="2">cv. PW_Plant_1</strain>
    </source>
</reference>
<accession>A0ACC2D0V8</accession>
<name>A0ACC2D0V8_DIPCM</name>
<sequence>MADSTSLCETDINTLASSLAAEIESNTCPICFELMASPHHSPVILSPCGHTFCAKCLALQTTFNHQKTCPYCRQKISSQAFNLSLKKLIDNFVALQKKALLETDSRADIKQKKCIAYMTAGVTTQYVHEKLLQAKIRIAVLQKELHETAEIQNRVDTDLRSARQKRIELERQEQYVKDKLHEVKLEHKMIASKLQKNEAKQFSLQKLQEETQNKTALVKASITTLEKECEKFRLLISERNEQDPAF</sequence>
<organism evidence="1 2">
    <name type="scientific">Diphasiastrum complanatum</name>
    <name type="common">Issler's clubmoss</name>
    <name type="synonym">Lycopodium complanatum</name>
    <dbReference type="NCBI Taxonomy" id="34168"/>
    <lineage>
        <taxon>Eukaryota</taxon>
        <taxon>Viridiplantae</taxon>
        <taxon>Streptophyta</taxon>
        <taxon>Embryophyta</taxon>
        <taxon>Tracheophyta</taxon>
        <taxon>Lycopodiopsida</taxon>
        <taxon>Lycopodiales</taxon>
        <taxon>Lycopodiaceae</taxon>
        <taxon>Lycopodioideae</taxon>
        <taxon>Diphasiastrum</taxon>
    </lineage>
</organism>
<comment type="caution">
    <text evidence="1">The sequence shown here is derived from an EMBL/GenBank/DDBJ whole genome shotgun (WGS) entry which is preliminary data.</text>
</comment>
<evidence type="ECO:0000313" key="2">
    <source>
        <dbReference type="Proteomes" id="UP001162992"/>
    </source>
</evidence>
<protein>
    <submittedName>
        <fullName evidence="1">Uncharacterized protein</fullName>
    </submittedName>
</protein>
<evidence type="ECO:0000313" key="1">
    <source>
        <dbReference type="EMBL" id="KAJ7547919.1"/>
    </source>
</evidence>
<gene>
    <name evidence="1" type="ORF">O6H91_08G109600</name>
</gene>